<feature type="region of interest" description="Disordered" evidence="1">
    <location>
        <begin position="350"/>
        <end position="431"/>
    </location>
</feature>
<feature type="region of interest" description="Disordered" evidence="1">
    <location>
        <begin position="100"/>
        <end position="129"/>
    </location>
</feature>
<feature type="region of interest" description="Disordered" evidence="1">
    <location>
        <begin position="459"/>
        <end position="498"/>
    </location>
</feature>
<feature type="compositionally biased region" description="Low complexity" evidence="1">
    <location>
        <begin position="755"/>
        <end position="766"/>
    </location>
</feature>
<dbReference type="InterPro" id="IPR040095">
    <property type="entry name" value="KRBA1"/>
</dbReference>
<organism evidence="3 4">
    <name type="scientific">Equus przewalskii</name>
    <name type="common">Przewalski's horse</name>
    <name type="synonym">Equus caballus przewalskii</name>
    <dbReference type="NCBI Taxonomy" id="9798"/>
    <lineage>
        <taxon>Eukaryota</taxon>
        <taxon>Metazoa</taxon>
        <taxon>Chordata</taxon>
        <taxon>Craniata</taxon>
        <taxon>Vertebrata</taxon>
        <taxon>Euteleostomi</taxon>
        <taxon>Mammalia</taxon>
        <taxon>Eutheria</taxon>
        <taxon>Laurasiatheria</taxon>
        <taxon>Perissodactyla</taxon>
        <taxon>Equidae</taxon>
        <taxon>Equus</taxon>
    </lineage>
</organism>
<feature type="region of interest" description="Disordered" evidence="1">
    <location>
        <begin position="184"/>
        <end position="273"/>
    </location>
</feature>
<dbReference type="Proteomes" id="UP001652662">
    <property type="component" value="Chromosome 4"/>
</dbReference>
<feature type="compositionally biased region" description="Polar residues" evidence="1">
    <location>
        <begin position="1169"/>
        <end position="1180"/>
    </location>
</feature>
<dbReference type="SMART" id="SM00349">
    <property type="entry name" value="KRAB"/>
    <property type="match status" value="1"/>
</dbReference>
<dbReference type="InterPro" id="IPR036051">
    <property type="entry name" value="KRAB_dom_sf"/>
</dbReference>
<feature type="region of interest" description="Disordered" evidence="1">
    <location>
        <begin position="617"/>
        <end position="636"/>
    </location>
</feature>
<dbReference type="RefSeq" id="XP_070472788.1">
    <property type="nucleotide sequence ID" value="XM_070616687.1"/>
</dbReference>
<gene>
    <name evidence="4" type="primary">KRBA1</name>
</gene>
<feature type="region of interest" description="Disordered" evidence="1">
    <location>
        <begin position="1131"/>
        <end position="1180"/>
    </location>
</feature>
<feature type="region of interest" description="Disordered" evidence="1">
    <location>
        <begin position="693"/>
        <end position="910"/>
    </location>
</feature>
<dbReference type="PANTHER" id="PTHR22740:SF3">
    <property type="entry name" value="PROTEIN KRBA1"/>
    <property type="match status" value="1"/>
</dbReference>
<name>A0ABM4P6G5_EQUPR</name>
<dbReference type="PROSITE" id="PS50805">
    <property type="entry name" value="KRAB"/>
    <property type="match status" value="1"/>
</dbReference>
<dbReference type="Pfam" id="PF01352">
    <property type="entry name" value="KRAB"/>
    <property type="match status" value="1"/>
</dbReference>
<dbReference type="Gene3D" id="6.10.140.140">
    <property type="match status" value="1"/>
</dbReference>
<evidence type="ECO:0000313" key="4">
    <source>
        <dbReference type="RefSeq" id="XP_070472788.1"/>
    </source>
</evidence>
<evidence type="ECO:0000313" key="3">
    <source>
        <dbReference type="Proteomes" id="UP001652662"/>
    </source>
</evidence>
<dbReference type="CDD" id="cd07765">
    <property type="entry name" value="KRAB_A-box"/>
    <property type="match status" value="1"/>
</dbReference>
<dbReference type="GeneID" id="103565711"/>
<feature type="compositionally biased region" description="Pro residues" evidence="1">
    <location>
        <begin position="1022"/>
        <end position="1035"/>
    </location>
</feature>
<accession>A0ABM4P6G5</accession>
<feature type="compositionally biased region" description="Polar residues" evidence="1">
    <location>
        <begin position="1037"/>
        <end position="1047"/>
    </location>
</feature>
<feature type="compositionally biased region" description="Low complexity" evidence="1">
    <location>
        <begin position="1150"/>
        <end position="1160"/>
    </location>
</feature>
<dbReference type="InterPro" id="IPR029317">
    <property type="entry name" value="KRBA1_rpt"/>
</dbReference>
<protein>
    <submittedName>
        <fullName evidence="4">Protein KRBA1 isoform X1</fullName>
    </submittedName>
</protein>
<feature type="compositionally biased region" description="Low complexity" evidence="1">
    <location>
        <begin position="705"/>
        <end position="721"/>
    </location>
</feature>
<dbReference type="SMART" id="SM01258">
    <property type="entry name" value="KRBA1"/>
    <property type="match status" value="6"/>
</dbReference>
<feature type="compositionally biased region" description="Low complexity" evidence="1">
    <location>
        <begin position="1012"/>
        <end position="1021"/>
    </location>
</feature>
<feature type="region of interest" description="Disordered" evidence="1">
    <location>
        <begin position="518"/>
        <end position="609"/>
    </location>
</feature>
<feature type="compositionally biased region" description="Low complexity" evidence="1">
    <location>
        <begin position="552"/>
        <end position="563"/>
    </location>
</feature>
<feature type="compositionally biased region" description="Pro residues" evidence="1">
    <location>
        <begin position="883"/>
        <end position="906"/>
    </location>
</feature>
<sequence length="1180" mass="122330">MLLLFPAPRCPPGDTGWVTKLRTARLAFLGWNQPTPLRLCPQVSIAFQDLAVWFSKEEWRLLGEGQRALYRDVMRENYEMLVSLGTAELLPLSAFLSPTEPGGAMGGGSSADEGQEPAREGPSGGTPQHSLHLTALVQLVKEIPEFLFGEVSPESGGASLDGERASPEAAVAMETCPLQGLLDCLPDTPVSRPSLATTPSGSSSSSGPSRTRGQGSPLVLKTADRPRPEEEEGSRTPVREPSPPACGLGRRKSHRKQERGTSAPGAAGISPGNSPLQGLINCLKDILVPGPQHPEASPSLLPPVPGLSRLTRAELEPGSPPWGVKSEAVSGDCPLQGLLNCLKEIPEAQLRHPTPSGVGVPQLPEDPGARKRNSGGRSPGPGAGSMLSVKMEDDWAPSPPAPASCQLSKRTHSPAATGGPGGDRHSRGLQVPSWVPVAQAGSASSSALEALEACLKGIPLSGSLPPQPPTTSWSRSPQPGDPGSQRPQLQPLGLHSKEATMGPLLALGLQGSVRDSPALLPALHGTPTSFSSSSSTDGDLDFQSLESSQVRPPGKGSPVGSSPLQGLENCLREIPVPGPQPAWSWSSAGDRGPRRAEAKNWTADTEGLRGEACAPARLGQRSGGVPTRSVQLASPQALTSSSVPACCQRGLKDHGAIRPGPGRWLQDGVATKPSPLHCLENSLKGILPGRPLRFACLAGPGSGPGPSSSPSPGSSSSFSSSEGEDLRLEPELWQPLLQERGRLPSCKGPGPPSLRPGGAPAGSSPGEVPRRAEPRDPCGLSAAGKGEEKTGHRSQSPWREVHSETLGRPGPLGSTGGEAAVNPSPAPQLERKPRPGPCRPPGPAHGSLSWKPSVSEESRGLGPGSGRPSVAARTNGRLLPRGLPEPSPVAPVPPALPLASPRPPCPCGSSLQQELRSLSAALSEKLERLAAALAGLSQEVATMRTQVDRLGRRTRGPGPKGQASWPWALPRGPRWANGPAHRHLPYWRQKAPTRPKPKVLRSQAEACRAGNSSGLSSGRLRPVPPLPPDTPPAEPSGPNTSPSQQPLSSACSCCPVLTVHAHLGHTGGQQSPTPPSVPAVLPTPTASPAARSEAELWAAAAAPAGPLNLPKAPDSLLAGACRALQEELWGGEWRGPSWGAPDRLLHQRSPAQDAPPAAAAPRDHPTPSPHSSRTFPTSGP</sequence>
<feature type="compositionally biased region" description="Basic residues" evidence="1">
    <location>
        <begin position="980"/>
        <end position="999"/>
    </location>
</feature>
<feature type="compositionally biased region" description="Low complexity" evidence="1">
    <location>
        <begin position="197"/>
        <end position="217"/>
    </location>
</feature>
<reference evidence="4" key="1">
    <citation type="submission" date="2025-08" db="UniProtKB">
        <authorList>
            <consortium name="RefSeq"/>
        </authorList>
    </citation>
    <scope>IDENTIFICATION</scope>
    <source>
        <tissue evidence="4">Blood</tissue>
    </source>
</reference>
<evidence type="ECO:0000256" key="1">
    <source>
        <dbReference type="SAM" id="MobiDB-lite"/>
    </source>
</evidence>
<feature type="region of interest" description="Disordered" evidence="1">
    <location>
        <begin position="945"/>
        <end position="1047"/>
    </location>
</feature>
<feature type="region of interest" description="Disordered" evidence="1">
    <location>
        <begin position="1064"/>
        <end position="1092"/>
    </location>
</feature>
<dbReference type="InterPro" id="IPR001909">
    <property type="entry name" value="KRAB"/>
</dbReference>
<feature type="domain" description="KRAB" evidence="2">
    <location>
        <begin position="45"/>
        <end position="127"/>
    </location>
</feature>
<feature type="compositionally biased region" description="Basic and acidic residues" evidence="1">
    <location>
        <begin position="222"/>
        <end position="238"/>
    </location>
</feature>
<dbReference type="SUPFAM" id="SSF109640">
    <property type="entry name" value="KRAB domain (Kruppel-associated box)"/>
    <property type="match status" value="1"/>
</dbReference>
<dbReference type="Pfam" id="PF15287">
    <property type="entry name" value="KRBA1"/>
    <property type="match status" value="6"/>
</dbReference>
<keyword evidence="3" id="KW-1185">Reference proteome</keyword>
<dbReference type="PANTHER" id="PTHR22740">
    <property type="entry name" value="PROTEIN KRBA1"/>
    <property type="match status" value="1"/>
</dbReference>
<evidence type="ECO:0000259" key="2">
    <source>
        <dbReference type="PROSITE" id="PS50805"/>
    </source>
</evidence>
<proteinExistence type="predicted"/>